<evidence type="ECO:0000256" key="1">
    <source>
        <dbReference type="PROSITE-ProRule" id="PRU00339"/>
    </source>
</evidence>
<gene>
    <name evidence="4" type="ORF">SAMN04488528_103726</name>
</gene>
<feature type="repeat" description="TPR" evidence="1">
    <location>
        <begin position="25"/>
        <end position="58"/>
    </location>
</feature>
<evidence type="ECO:0000256" key="3">
    <source>
        <dbReference type="SAM" id="SignalP"/>
    </source>
</evidence>
<organism evidence="4 5">
    <name type="scientific">Clostridium frigidicarnis</name>
    <dbReference type="NCBI Taxonomy" id="84698"/>
    <lineage>
        <taxon>Bacteria</taxon>
        <taxon>Bacillati</taxon>
        <taxon>Bacillota</taxon>
        <taxon>Clostridia</taxon>
        <taxon>Eubacteriales</taxon>
        <taxon>Clostridiaceae</taxon>
        <taxon>Clostridium</taxon>
    </lineage>
</organism>
<evidence type="ECO:0008006" key="6">
    <source>
        <dbReference type="Google" id="ProtNLM"/>
    </source>
</evidence>
<reference evidence="4 5" key="1">
    <citation type="submission" date="2016-10" db="EMBL/GenBank/DDBJ databases">
        <authorList>
            <person name="de Groot N.N."/>
        </authorList>
    </citation>
    <scope>NUCLEOTIDE SEQUENCE [LARGE SCALE GENOMIC DNA]</scope>
    <source>
        <strain evidence="4 5">DSM 12271</strain>
    </source>
</reference>
<keyword evidence="3" id="KW-0732">Signal</keyword>
<dbReference type="PROSITE" id="PS50005">
    <property type="entry name" value="TPR"/>
    <property type="match status" value="1"/>
</dbReference>
<dbReference type="RefSeq" id="WP_090042733.1">
    <property type="nucleotide sequence ID" value="NZ_FOKI01000037.1"/>
</dbReference>
<feature type="region of interest" description="Disordered" evidence="2">
    <location>
        <begin position="119"/>
        <end position="200"/>
    </location>
</feature>
<name>A0A1I1AM94_9CLOT</name>
<evidence type="ECO:0000313" key="4">
    <source>
        <dbReference type="EMBL" id="SFB37520.1"/>
    </source>
</evidence>
<feature type="chain" id="PRO_5011514946" description="Lipoprotein" evidence="3">
    <location>
        <begin position="20"/>
        <end position="256"/>
    </location>
</feature>
<keyword evidence="1" id="KW-0802">TPR repeat</keyword>
<accession>A0A1I1AM94</accession>
<feature type="compositionally biased region" description="Basic and acidic residues" evidence="2">
    <location>
        <begin position="185"/>
        <end position="199"/>
    </location>
</feature>
<dbReference type="PROSITE" id="PS51257">
    <property type="entry name" value="PROKAR_LIPOPROTEIN"/>
    <property type="match status" value="1"/>
</dbReference>
<dbReference type="OrthoDB" id="2438161at2"/>
<feature type="compositionally biased region" description="Basic and acidic residues" evidence="2">
    <location>
        <begin position="147"/>
        <end position="177"/>
    </location>
</feature>
<dbReference type="InterPro" id="IPR019734">
    <property type="entry name" value="TPR_rpt"/>
</dbReference>
<keyword evidence="5" id="KW-1185">Reference proteome</keyword>
<evidence type="ECO:0000256" key="2">
    <source>
        <dbReference type="SAM" id="MobiDB-lite"/>
    </source>
</evidence>
<protein>
    <recommendedName>
        <fullName evidence="6">Lipoprotein</fullName>
    </recommendedName>
</protein>
<sequence length="256" mass="28821">MKKLISMILILTFAFGVMACDNNSSKKYMQQGKTELENKQYEKSLESFKLAISKDSKNQEAILLSGIIEGYLNCKKYIEESDLDKAKETIDNIDKDYEKYSIKDDIDSLKSEIDDKLAEKEKTNENQQAKAINSDKKVSSKSPTTNKDNKTEKVENNTEKSKQSKNNSEKSNQDKKNTQGTKKKSFSEDQAKEMAKKEFNSNSDLEYIVTQSGVEDGIKYYDIIVKSISIIKGGGSGTVDNIKVFENGAIKYNKGA</sequence>
<evidence type="ECO:0000313" key="5">
    <source>
        <dbReference type="Proteomes" id="UP000198619"/>
    </source>
</evidence>
<dbReference type="Proteomes" id="UP000198619">
    <property type="component" value="Unassembled WGS sequence"/>
</dbReference>
<proteinExistence type="predicted"/>
<dbReference type="AlphaFoldDB" id="A0A1I1AM94"/>
<dbReference type="EMBL" id="FOKI01000037">
    <property type="protein sequence ID" value="SFB37520.1"/>
    <property type="molecule type" value="Genomic_DNA"/>
</dbReference>
<feature type="signal peptide" evidence="3">
    <location>
        <begin position="1"/>
        <end position="19"/>
    </location>
</feature>